<dbReference type="EMBL" id="JBBKZT010000005">
    <property type="protein sequence ID" value="MEJ8847676.1"/>
    <property type="molecule type" value="Genomic_DNA"/>
</dbReference>
<protein>
    <submittedName>
        <fullName evidence="1">Uncharacterized protein</fullName>
    </submittedName>
</protein>
<comment type="caution">
    <text evidence="1">The sequence shown here is derived from an EMBL/GenBank/DDBJ whole genome shotgun (WGS) entry which is preliminary data.</text>
</comment>
<gene>
    <name evidence="1" type="ORF">WKW82_13535</name>
</gene>
<sequence length="230" mass="25355">MTENALRFGVGDPVAGRRAATWKVWATQNSPDVYLVCRRIGSAFKLSLHETGRWHFAFGSRDLFDEDAVPASRFISVYESPPPLMPGLTLACRIQTPWSAHTVPLVESEEPGTVWIPPAPENQAAEVVIFLYDQAPPPGDWAGRDSMGTRFVGQVPLSNGGAVVAVCSDVALVPIPETRYNETKFFKGRTLDDFRSPDLRMITWGLHTDGSIVLLETRVEVNRSDESAGR</sequence>
<keyword evidence="2" id="KW-1185">Reference proteome</keyword>
<organism evidence="1 2">
    <name type="scientific">Variovorax rhizosphaerae</name>
    <dbReference type="NCBI Taxonomy" id="1836200"/>
    <lineage>
        <taxon>Bacteria</taxon>
        <taxon>Pseudomonadati</taxon>
        <taxon>Pseudomonadota</taxon>
        <taxon>Betaproteobacteria</taxon>
        <taxon>Burkholderiales</taxon>
        <taxon>Comamonadaceae</taxon>
        <taxon>Variovorax</taxon>
    </lineage>
</organism>
<evidence type="ECO:0000313" key="2">
    <source>
        <dbReference type="Proteomes" id="UP001385892"/>
    </source>
</evidence>
<name>A0ABU8WJH0_9BURK</name>
<dbReference type="RefSeq" id="WP_340342800.1">
    <property type="nucleotide sequence ID" value="NZ_JBBKZT010000005.1"/>
</dbReference>
<evidence type="ECO:0000313" key="1">
    <source>
        <dbReference type="EMBL" id="MEJ8847676.1"/>
    </source>
</evidence>
<dbReference type="Proteomes" id="UP001385892">
    <property type="component" value="Unassembled WGS sequence"/>
</dbReference>
<reference evidence="1 2" key="1">
    <citation type="submission" date="2024-03" db="EMBL/GenBank/DDBJ databases">
        <title>Novel species of the genus Variovorax.</title>
        <authorList>
            <person name="Liu Q."/>
            <person name="Xin Y.-H."/>
        </authorList>
    </citation>
    <scope>NUCLEOTIDE SEQUENCE [LARGE SCALE GENOMIC DNA]</scope>
    <source>
        <strain evidence="1 2">KACC 18900</strain>
    </source>
</reference>
<proteinExistence type="predicted"/>
<accession>A0ABU8WJH0</accession>